<dbReference type="SUPFAM" id="SSF51905">
    <property type="entry name" value="FAD/NAD(P)-binding domain"/>
    <property type="match status" value="1"/>
</dbReference>
<dbReference type="PANTHER" id="PTHR13847:SF286">
    <property type="entry name" value="D-AMINO ACID DEHYDROGENASE"/>
    <property type="match status" value="1"/>
</dbReference>
<accession>A0A084H486</accession>
<dbReference type="InterPro" id="IPR036188">
    <property type="entry name" value="FAD/NAD-bd_sf"/>
</dbReference>
<dbReference type="STRING" id="246786.GS18_0205640"/>
<dbReference type="EMBL" id="JNVC02000001">
    <property type="protein sequence ID" value="KEZ54398.1"/>
    <property type="molecule type" value="Genomic_DNA"/>
</dbReference>
<evidence type="ECO:0000256" key="3">
    <source>
        <dbReference type="ARBA" id="ARBA00022630"/>
    </source>
</evidence>
<dbReference type="AlphaFoldDB" id="A0A084H486"/>
<keyword evidence="4" id="KW-0560">Oxidoreductase</keyword>
<gene>
    <name evidence="6" type="ORF">GS18_0205640</name>
</gene>
<evidence type="ECO:0000313" key="6">
    <source>
        <dbReference type="EMBL" id="KEZ54398.1"/>
    </source>
</evidence>
<comment type="cofactor">
    <cofactor evidence="1">
        <name>FAD</name>
        <dbReference type="ChEBI" id="CHEBI:57692"/>
    </cofactor>
</comment>
<dbReference type="Proteomes" id="UP000028549">
    <property type="component" value="Unassembled WGS sequence"/>
</dbReference>
<dbReference type="PANTHER" id="PTHR13847">
    <property type="entry name" value="SARCOSINE DEHYDROGENASE-RELATED"/>
    <property type="match status" value="1"/>
</dbReference>
<dbReference type="Gene3D" id="3.50.50.60">
    <property type="entry name" value="FAD/NAD(P)-binding domain"/>
    <property type="match status" value="1"/>
</dbReference>
<sequence length="373" mass="40338">MKKIVVIGAGILGASAAYHLTKLGAQVTIIDRKDAGQATDAAAGIVCPWVSQRRNKAWYQLVKKGARYYPELIDALEEDGETGTGYKRVGALVLQQDPEKIEKIIVRTEKRKQDAPEIGELIPLTKEETKEKFPLLSEEYSSVQVEGAARVDGRALRDALLHAAQKNGAKLISGDAALIFQQGRVTGARVKEEAIEADETIVCAGAWANQVLQPLGIHFQVSYQKAQIAHFKMEAEHTSDWPVLMPPANHYLLAFDDGRIVAGATHEDDVKGYDTRVTAGGMLDVFSKALNVAPGLEEGTFLEARTGFRPFTPGFLPVIGRIPEWSGLIVANGLGASGLTMGPYLGLELARLALGLEPEIDLADYPITGALEE</sequence>
<keyword evidence="7" id="KW-1185">Reference proteome</keyword>
<proteinExistence type="inferred from homology"/>
<organism evidence="6 7">
    <name type="scientific">Metabacillus indicus</name>
    <name type="common">Bacillus indicus</name>
    <dbReference type="NCBI Taxonomy" id="246786"/>
    <lineage>
        <taxon>Bacteria</taxon>
        <taxon>Bacillati</taxon>
        <taxon>Bacillota</taxon>
        <taxon>Bacilli</taxon>
        <taxon>Bacillales</taxon>
        <taxon>Bacillaceae</taxon>
        <taxon>Metabacillus</taxon>
    </lineage>
</organism>
<dbReference type="InterPro" id="IPR006076">
    <property type="entry name" value="FAD-dep_OxRdtase"/>
</dbReference>
<dbReference type="GO" id="GO:0005737">
    <property type="term" value="C:cytoplasm"/>
    <property type="evidence" value="ECO:0007669"/>
    <property type="project" value="TreeGrafter"/>
</dbReference>
<evidence type="ECO:0000259" key="5">
    <source>
        <dbReference type="Pfam" id="PF01266"/>
    </source>
</evidence>
<dbReference type="OrthoDB" id="9805337at2"/>
<comment type="similarity">
    <text evidence="2">Belongs to the DadA oxidoreductase family.</text>
</comment>
<evidence type="ECO:0000256" key="1">
    <source>
        <dbReference type="ARBA" id="ARBA00001974"/>
    </source>
</evidence>
<dbReference type="GO" id="GO:0016491">
    <property type="term" value="F:oxidoreductase activity"/>
    <property type="evidence" value="ECO:0007669"/>
    <property type="project" value="UniProtKB-KW"/>
</dbReference>
<feature type="domain" description="FAD dependent oxidoreductase" evidence="5">
    <location>
        <begin position="3"/>
        <end position="352"/>
    </location>
</feature>
<dbReference type="Gene3D" id="3.30.9.10">
    <property type="entry name" value="D-Amino Acid Oxidase, subunit A, domain 2"/>
    <property type="match status" value="1"/>
</dbReference>
<reference evidence="6 7" key="1">
    <citation type="journal article" date="2005" name="Int. J. Syst. Evol. Microbiol.">
        <title>Bacillus cibi sp. nov., isolated from jeotgal, a traditional Korean fermented seafood.</title>
        <authorList>
            <person name="Yoon J.H."/>
            <person name="Lee C.H."/>
            <person name="Oh T.K."/>
        </authorList>
    </citation>
    <scope>NUCLEOTIDE SEQUENCE [LARGE SCALE GENOMIC DNA]</scope>
    <source>
        <strain evidence="6 7">DSM 16189</strain>
    </source>
</reference>
<dbReference type="RefSeq" id="WP_029565702.1">
    <property type="nucleotide sequence ID" value="NZ_JNVC02000001.1"/>
</dbReference>
<evidence type="ECO:0000256" key="4">
    <source>
        <dbReference type="ARBA" id="ARBA00023002"/>
    </source>
</evidence>
<evidence type="ECO:0000256" key="2">
    <source>
        <dbReference type="ARBA" id="ARBA00009410"/>
    </source>
</evidence>
<keyword evidence="3" id="KW-0285">Flavoprotein</keyword>
<name>A0A084H486_METID</name>
<comment type="caution">
    <text evidence="6">The sequence shown here is derived from an EMBL/GenBank/DDBJ whole genome shotgun (WGS) entry which is preliminary data.</text>
</comment>
<dbReference type="Pfam" id="PF01266">
    <property type="entry name" value="DAO"/>
    <property type="match status" value="1"/>
</dbReference>
<evidence type="ECO:0000313" key="7">
    <source>
        <dbReference type="Proteomes" id="UP000028549"/>
    </source>
</evidence>
<protein>
    <submittedName>
        <fullName evidence="6">Oxidoreductase</fullName>
    </submittedName>
</protein>
<dbReference type="SUPFAM" id="SSF54373">
    <property type="entry name" value="FAD-linked reductases, C-terminal domain"/>
    <property type="match status" value="1"/>
</dbReference>